<name>A0ABW9X8W4_9SPHN</name>
<protein>
    <submittedName>
        <fullName evidence="2">Uncharacterized protein</fullName>
    </submittedName>
</protein>
<organism evidence="2 3">
    <name type="scientific">Novosphingobium ovatum</name>
    <dbReference type="NCBI Taxonomy" id="1908523"/>
    <lineage>
        <taxon>Bacteria</taxon>
        <taxon>Pseudomonadati</taxon>
        <taxon>Pseudomonadota</taxon>
        <taxon>Alphaproteobacteria</taxon>
        <taxon>Sphingomonadales</taxon>
        <taxon>Sphingomonadaceae</taxon>
        <taxon>Novosphingobium</taxon>
    </lineage>
</organism>
<gene>
    <name evidence="2" type="ORF">GTZ99_00195</name>
</gene>
<reference evidence="3" key="1">
    <citation type="submission" date="2020-01" db="EMBL/GenBank/DDBJ databases">
        <title>Sphingomonas sp. strain CSW-10.</title>
        <authorList>
            <person name="Chen W.-M."/>
        </authorList>
    </citation>
    <scope>NUCLEOTIDE SEQUENCE [LARGE SCALE GENOMIC DNA]</scope>
    <source>
        <strain evidence="3">FSY-8</strain>
    </source>
</reference>
<dbReference type="RefSeq" id="WP_161716280.1">
    <property type="nucleotide sequence ID" value="NZ_JAAAPO010000001.1"/>
</dbReference>
<feature type="signal peptide" evidence="1">
    <location>
        <begin position="1"/>
        <end position="25"/>
    </location>
</feature>
<evidence type="ECO:0000313" key="2">
    <source>
        <dbReference type="EMBL" id="NBC34973.1"/>
    </source>
</evidence>
<sequence length="571" mass="59234">MSRMTLHRVTLGASLMALMASTLHAEPAPALVAATTTFADLTIAPGQIPAAPAGKQLTLSVDGVELPLAPGHYTGAVTLSVTDDIPVNYHDVLKHNFRAGAYVQDGALVAGKSALATVTGATITDGVIQNARITSRAERFNGIIITGKGHYRLDHPVIEMTGNGGNDFAGYGAAITATGDAQLTIERPVIRTHGAIRTAVFVGGNATVHINDADIEVLNGTLPADYTFTVDMGRMMEVPWMLGLSGNVRATNLVGNGTVYYNRSHIRAQGWGAMSTDDSTHVRMFVNDSLIEVTESGYGCYSIGDSIDTFTRSTIRAADIGCIMAAEGSVVFTEGTHVQSGRYGVMMHSGDGGGRLVIDKGSVMQSAQTAIQVKGLGTTILVDGARVTAGNGILLQSMENDDPFMKAMMRGEIPAGMLAPPPGVAAAAPKPKPSPDVLATFRNTALVGDMFNARPTGSAMVLTFAGAQITGRLSTATVVAAKGVEPTRATLTEIGHVVNTPGAVAGGKGLKVSLDGASRWRVTGTSYLTDLTLAPGARLEAASGKLNLSVNGRKVAVKPGHYTGAIILRAE</sequence>
<accession>A0ABW9X8W4</accession>
<dbReference type="EMBL" id="JAAAPO010000001">
    <property type="protein sequence ID" value="NBC34973.1"/>
    <property type="molecule type" value="Genomic_DNA"/>
</dbReference>
<evidence type="ECO:0000313" key="3">
    <source>
        <dbReference type="Proteomes" id="UP000753724"/>
    </source>
</evidence>
<proteinExistence type="predicted"/>
<keyword evidence="3" id="KW-1185">Reference proteome</keyword>
<comment type="caution">
    <text evidence="2">The sequence shown here is derived from an EMBL/GenBank/DDBJ whole genome shotgun (WGS) entry which is preliminary data.</text>
</comment>
<dbReference type="Proteomes" id="UP000753724">
    <property type="component" value="Unassembled WGS sequence"/>
</dbReference>
<keyword evidence="1" id="KW-0732">Signal</keyword>
<feature type="chain" id="PRO_5046403105" evidence="1">
    <location>
        <begin position="26"/>
        <end position="571"/>
    </location>
</feature>
<evidence type="ECO:0000256" key="1">
    <source>
        <dbReference type="SAM" id="SignalP"/>
    </source>
</evidence>